<accession>A0A6J5H8G5</accession>
<keyword evidence="3" id="KW-1185">Reference proteome</keyword>
<dbReference type="AlphaFoldDB" id="A0A6J5H8G5"/>
<dbReference type="InterPro" id="IPR052514">
    <property type="entry name" value="SAM-dependent_MTase"/>
</dbReference>
<feature type="domain" description="Methyltransferase FkbM" evidence="1">
    <location>
        <begin position="100"/>
        <end position="257"/>
    </location>
</feature>
<dbReference type="Pfam" id="PF05050">
    <property type="entry name" value="Methyltransf_21"/>
    <property type="match status" value="1"/>
</dbReference>
<dbReference type="PANTHER" id="PTHR34203">
    <property type="entry name" value="METHYLTRANSFERASE, FKBM FAMILY PROTEIN"/>
    <property type="match status" value="1"/>
</dbReference>
<dbReference type="Proteomes" id="UP000494252">
    <property type="component" value="Unassembled WGS sequence"/>
</dbReference>
<dbReference type="InterPro" id="IPR029063">
    <property type="entry name" value="SAM-dependent_MTases_sf"/>
</dbReference>
<dbReference type="PANTHER" id="PTHR34203:SF15">
    <property type="entry name" value="SLL1173 PROTEIN"/>
    <property type="match status" value="1"/>
</dbReference>
<dbReference type="NCBIfam" id="TIGR01444">
    <property type="entry name" value="fkbM_fam"/>
    <property type="match status" value="1"/>
</dbReference>
<dbReference type="EMBL" id="CADIKI010000041">
    <property type="protein sequence ID" value="CAB3810686.1"/>
    <property type="molecule type" value="Genomic_DNA"/>
</dbReference>
<proteinExistence type="predicted"/>
<dbReference type="SUPFAM" id="SSF53335">
    <property type="entry name" value="S-adenosyl-L-methionine-dependent methyltransferases"/>
    <property type="match status" value="1"/>
</dbReference>
<dbReference type="RefSeq" id="WP_175166308.1">
    <property type="nucleotide sequence ID" value="NZ_CADIKI010000041.1"/>
</dbReference>
<dbReference type="Gene3D" id="3.40.50.150">
    <property type="entry name" value="Vaccinia Virus protein VP39"/>
    <property type="match status" value="1"/>
</dbReference>
<evidence type="ECO:0000313" key="2">
    <source>
        <dbReference type="EMBL" id="CAB3810686.1"/>
    </source>
</evidence>
<gene>
    <name evidence="2" type="ORF">LMG27177_07383</name>
</gene>
<protein>
    <recommendedName>
        <fullName evidence="1">Methyltransferase FkbM domain-containing protein</fullName>
    </recommendedName>
</protein>
<organism evidence="2 3">
    <name type="scientific">Paraburkholderia fynbosensis</name>
    <dbReference type="NCBI Taxonomy" id="1200993"/>
    <lineage>
        <taxon>Bacteria</taxon>
        <taxon>Pseudomonadati</taxon>
        <taxon>Pseudomonadota</taxon>
        <taxon>Betaproteobacteria</taxon>
        <taxon>Burkholderiales</taxon>
        <taxon>Burkholderiaceae</taxon>
        <taxon>Paraburkholderia</taxon>
    </lineage>
</organism>
<sequence>MDIDSQTMPSTQPIPSKRVLAKRVSARKFSYIVDRLSFHRLNGLAEKHLRARGHKMAVFANEHIGGFIHVFGVYEQEELDVLFSFLEPLHDVFRAGIGLDIGANIGNHSLYFSRIFDEVHCFEPDPSTFYLLQFNVSFRKKIEAFNIGLGDEKGTFKLSEVPDNMGESVIVTDQFEADANVNCIDVQVDRLDNLDYHDKKLCFIKMDVEGFEPKVLRGSLRTITTHWPLIVLEQHESDFEEGNSESISMLRDLGYKFCWHQSGTVSRNTFVRRIFNFMEMFAGRTHKVVTSESVPPGNYSMLIAVPPRFQSLLHV</sequence>
<evidence type="ECO:0000313" key="3">
    <source>
        <dbReference type="Proteomes" id="UP000494252"/>
    </source>
</evidence>
<dbReference type="InterPro" id="IPR006342">
    <property type="entry name" value="FkbM_mtfrase"/>
</dbReference>
<name>A0A6J5H8G5_9BURK</name>
<evidence type="ECO:0000259" key="1">
    <source>
        <dbReference type="Pfam" id="PF05050"/>
    </source>
</evidence>
<reference evidence="2 3" key="1">
    <citation type="submission" date="2020-04" db="EMBL/GenBank/DDBJ databases">
        <authorList>
            <person name="De Canck E."/>
        </authorList>
    </citation>
    <scope>NUCLEOTIDE SEQUENCE [LARGE SCALE GENOMIC DNA]</scope>
    <source>
        <strain evidence="2 3">LMG 27177</strain>
    </source>
</reference>